<evidence type="ECO:0000313" key="7">
    <source>
        <dbReference type="Proteomes" id="UP000694846"/>
    </source>
</evidence>
<keyword evidence="7" id="KW-1185">Reference proteome</keyword>
<dbReference type="SMART" id="SM00676">
    <property type="entry name" value="DM10"/>
    <property type="match status" value="3"/>
</dbReference>
<feature type="domain" description="DM10" evidence="6">
    <location>
        <begin position="400"/>
        <end position="500"/>
    </location>
</feature>
<dbReference type="FunFam" id="2.30.29.170:FF:000004">
    <property type="entry name" value="EF-hand domain containing 2"/>
    <property type="match status" value="1"/>
</dbReference>
<dbReference type="PANTHER" id="PTHR12086">
    <property type="entry name" value="EF-HAND DOMAIN C-TERMINAL CONTAINING PROTEIN"/>
    <property type="match status" value="1"/>
</dbReference>
<dbReference type="Gene3D" id="2.30.29.170">
    <property type="match status" value="3"/>
</dbReference>
<comment type="subcellular location">
    <subcellularLocation>
        <location evidence="1">Cytoplasm</location>
        <location evidence="1">Cytoskeleton</location>
        <location evidence="1">Cilium axoneme</location>
    </subcellularLocation>
</comment>
<dbReference type="AlphaFoldDB" id="A0A8B8G8C0"/>
<dbReference type="Pfam" id="PF06565">
    <property type="entry name" value="DM10_dom"/>
    <property type="match status" value="3"/>
</dbReference>
<dbReference type="InterPro" id="IPR040193">
    <property type="entry name" value="EFHC1/EFHC2/EFHB"/>
</dbReference>
<keyword evidence="3" id="KW-0677">Repeat</keyword>
<feature type="domain" description="DM10" evidence="6">
    <location>
        <begin position="75"/>
        <end position="181"/>
    </location>
</feature>
<feature type="domain" description="DM10" evidence="6">
    <location>
        <begin position="223"/>
        <end position="359"/>
    </location>
</feature>
<evidence type="ECO:0000256" key="2">
    <source>
        <dbReference type="ARBA" id="ARBA00022490"/>
    </source>
</evidence>
<sequence>MSFKLPMIPGFQTYNKEIKTRYPKTPDLDIMSGVNIIRSLHVKKENKSCDSNFYSLVDMYTDHNEGKKPTWLVFDKQNLTFDAYFKSTVNESFGCSYNLRKCKIIYFLEDDTIKVVEPIVINSGLPQGCLIKRHKIPLPSRNDSYYQLFDFNVGITVEFYGKQFEIIGADNFTRDFLKKAGVDVPENLPMPTDPYFINREKTPSKNQPSTKTTVPKLKKLQGFEGILNFKGYWDDRYNDDGTLHILEIRYFLSDDTIQIVEHDLDGGLKTFLKRQKIPKDRAYVKPPGYNEQNDLLNVLSLNSMNQWYAFDSSKNIIDVHDSYYHWSNLYVGAEIDVFSRKVILSSCDEFTKQYYLDYGLENFPSIDTPNEVEGKEKENIQNIPVCDDENILNKLLSVSKIEALVFKANIVPKEPNNLNREFVIKYFLNDQSFSVSEMKTQTAGALGCRFFSKRKIPMETPNESSMILKLYIGAKLVIDNFQFVLVDIEDRTLRFMMDHPKVFQHSDVTYIMNEVFQFLETDVDSFKNKYFQNKNKIERDIFIKIMSNQFPKLSRHGIFVLALQYKKQEKYKEISDNLFKSILQDELKRDLFLGFDGLEINFKQRNLDKKDGYLEHSSAFKALKSARLPFSTEIINMILKRFTHPETKKVAYMDLLKYLNYTIGPTSESQGLAKDVLYRKPNEVYVRVDEFVNDLRKLL</sequence>
<keyword evidence="5" id="KW-0966">Cell projection</keyword>
<evidence type="ECO:0000256" key="4">
    <source>
        <dbReference type="ARBA" id="ARBA00023212"/>
    </source>
</evidence>
<evidence type="ECO:0000313" key="8">
    <source>
        <dbReference type="RefSeq" id="XP_025418851.1"/>
    </source>
</evidence>
<evidence type="ECO:0000256" key="3">
    <source>
        <dbReference type="ARBA" id="ARBA00022737"/>
    </source>
</evidence>
<accession>A0A8B8G8C0</accession>
<evidence type="ECO:0000259" key="6">
    <source>
        <dbReference type="PROSITE" id="PS51336"/>
    </source>
</evidence>
<evidence type="ECO:0000256" key="5">
    <source>
        <dbReference type="ARBA" id="ARBA00023273"/>
    </source>
</evidence>
<dbReference type="GeneID" id="112689377"/>
<name>A0A8B8G8C0_9HEMI</name>
<dbReference type="InterPro" id="IPR006602">
    <property type="entry name" value="DM10_dom"/>
</dbReference>
<organism evidence="7 8">
    <name type="scientific">Sipha flava</name>
    <name type="common">yellow sugarcane aphid</name>
    <dbReference type="NCBI Taxonomy" id="143950"/>
    <lineage>
        <taxon>Eukaryota</taxon>
        <taxon>Metazoa</taxon>
        <taxon>Ecdysozoa</taxon>
        <taxon>Arthropoda</taxon>
        <taxon>Hexapoda</taxon>
        <taxon>Insecta</taxon>
        <taxon>Pterygota</taxon>
        <taxon>Neoptera</taxon>
        <taxon>Paraneoptera</taxon>
        <taxon>Hemiptera</taxon>
        <taxon>Sternorrhyncha</taxon>
        <taxon>Aphidomorpha</taxon>
        <taxon>Aphidoidea</taxon>
        <taxon>Aphididae</taxon>
        <taxon>Sipha</taxon>
    </lineage>
</organism>
<evidence type="ECO:0000256" key="1">
    <source>
        <dbReference type="ARBA" id="ARBA00004430"/>
    </source>
</evidence>
<dbReference type="RefSeq" id="XP_025418851.1">
    <property type="nucleotide sequence ID" value="XM_025563066.1"/>
</dbReference>
<dbReference type="GO" id="GO:0005874">
    <property type="term" value="C:microtubule"/>
    <property type="evidence" value="ECO:0007669"/>
    <property type="project" value="TreeGrafter"/>
</dbReference>
<proteinExistence type="predicted"/>
<keyword evidence="4" id="KW-0206">Cytoskeleton</keyword>
<reference evidence="8" key="1">
    <citation type="submission" date="2025-08" db="UniProtKB">
        <authorList>
            <consortium name="RefSeq"/>
        </authorList>
    </citation>
    <scope>IDENTIFICATION</scope>
    <source>
        <tissue evidence="8">Whole body</tissue>
    </source>
</reference>
<protein>
    <submittedName>
        <fullName evidence="8">EF-hand domain-containing family member C2-like</fullName>
    </submittedName>
</protein>
<keyword evidence="2" id="KW-0963">Cytoplasm</keyword>
<gene>
    <name evidence="8" type="primary">LOC112689377</name>
</gene>
<dbReference type="GO" id="GO:0005930">
    <property type="term" value="C:axoneme"/>
    <property type="evidence" value="ECO:0007669"/>
    <property type="project" value="UniProtKB-SubCell"/>
</dbReference>
<dbReference type="OrthoDB" id="6360546at2759"/>
<dbReference type="PANTHER" id="PTHR12086:SF11">
    <property type="entry name" value="EF-HAND DOMAIN-CONTAINING FAMILY MEMBER C2"/>
    <property type="match status" value="1"/>
</dbReference>
<dbReference type="Proteomes" id="UP000694846">
    <property type="component" value="Unplaced"/>
</dbReference>
<dbReference type="GO" id="GO:0010975">
    <property type="term" value="P:regulation of neuron projection development"/>
    <property type="evidence" value="ECO:0007669"/>
    <property type="project" value="TreeGrafter"/>
</dbReference>
<dbReference type="PROSITE" id="PS51336">
    <property type="entry name" value="DM10"/>
    <property type="match status" value="3"/>
</dbReference>